<feature type="compositionally biased region" description="Polar residues" evidence="1">
    <location>
        <begin position="134"/>
        <end position="172"/>
    </location>
</feature>
<proteinExistence type="predicted"/>
<accession>A0A7S3NH66</accession>
<sequence length="230" mass="27297">MVFSRILKFKPKKKVENNSSKVILEDQPQEDPQEPTQSRRHKTPGISHYVLPRTLKRFYLRNRSKEKSVNEISRTAKMFRSKHSVSTQKQVVEEYSGERRKKFVSTFTLNLIRNREKHSVDERLTSNRKDLSTAKRQNNASFVNLRSKSQGKWHSSSNYLSQRDAQQSTTHDSLPRRRLRNLKDLQEMRKQETRKKAIHCKLARQMKGRQTSHRNTSRIAPYLFDVYKVV</sequence>
<reference evidence="2" key="1">
    <citation type="submission" date="2021-01" db="EMBL/GenBank/DDBJ databases">
        <authorList>
            <person name="Corre E."/>
            <person name="Pelletier E."/>
            <person name="Niang G."/>
            <person name="Scheremetjew M."/>
            <person name="Finn R."/>
            <person name="Kale V."/>
            <person name="Holt S."/>
            <person name="Cochrane G."/>
            <person name="Meng A."/>
            <person name="Brown T."/>
            <person name="Cohen L."/>
        </authorList>
    </citation>
    <scope>NUCLEOTIDE SEQUENCE</scope>
    <source>
        <strain evidence="2">FSP1.4</strain>
    </source>
</reference>
<dbReference type="AlphaFoldDB" id="A0A7S3NH66"/>
<protein>
    <submittedName>
        <fullName evidence="2">Uncharacterized protein</fullName>
    </submittedName>
</protein>
<feature type="region of interest" description="Disordered" evidence="1">
    <location>
        <begin position="15"/>
        <end position="44"/>
    </location>
</feature>
<gene>
    <name evidence="2" type="ORF">EHAR0213_LOCUS16673</name>
</gene>
<evidence type="ECO:0000313" key="2">
    <source>
        <dbReference type="EMBL" id="CAE0357754.1"/>
    </source>
</evidence>
<evidence type="ECO:0000256" key="1">
    <source>
        <dbReference type="SAM" id="MobiDB-lite"/>
    </source>
</evidence>
<feature type="compositionally biased region" description="Basic and acidic residues" evidence="1">
    <location>
        <begin position="118"/>
        <end position="133"/>
    </location>
</feature>
<organism evidence="2">
    <name type="scientific">Euplotes harpa</name>
    <dbReference type="NCBI Taxonomy" id="151035"/>
    <lineage>
        <taxon>Eukaryota</taxon>
        <taxon>Sar</taxon>
        <taxon>Alveolata</taxon>
        <taxon>Ciliophora</taxon>
        <taxon>Intramacronucleata</taxon>
        <taxon>Spirotrichea</taxon>
        <taxon>Hypotrichia</taxon>
        <taxon>Euplotida</taxon>
        <taxon>Euplotidae</taxon>
        <taxon>Euplotes</taxon>
    </lineage>
</organism>
<name>A0A7S3NH66_9SPIT</name>
<feature type="region of interest" description="Disordered" evidence="1">
    <location>
        <begin position="118"/>
        <end position="178"/>
    </location>
</feature>
<dbReference type="EMBL" id="HBII01039593">
    <property type="protein sequence ID" value="CAE0357754.1"/>
    <property type="molecule type" value="Transcribed_RNA"/>
</dbReference>